<evidence type="ECO:0000313" key="4">
    <source>
        <dbReference type="EMBL" id="TMJ00696.1"/>
    </source>
</evidence>
<dbReference type="SMART" id="SM00822">
    <property type="entry name" value="PKS_KR"/>
    <property type="match status" value="1"/>
</dbReference>
<dbReference type="NCBIfam" id="NF005559">
    <property type="entry name" value="PRK07231.1"/>
    <property type="match status" value="1"/>
</dbReference>
<gene>
    <name evidence="4" type="ORF">E6H01_08945</name>
</gene>
<comment type="caution">
    <text evidence="4">The sequence shown here is derived from an EMBL/GenBank/DDBJ whole genome shotgun (WGS) entry which is preliminary data.</text>
</comment>
<name>A0A537KY67_9BACT</name>
<dbReference type="PANTHER" id="PTHR43639:SF1">
    <property type="entry name" value="SHORT-CHAIN DEHYDROGENASE_REDUCTASE FAMILY PROTEIN"/>
    <property type="match status" value="1"/>
</dbReference>
<dbReference type="PRINTS" id="PR00081">
    <property type="entry name" value="GDHRDH"/>
</dbReference>
<accession>A0A537KY67</accession>
<dbReference type="AlphaFoldDB" id="A0A537KY67"/>
<evidence type="ECO:0000256" key="1">
    <source>
        <dbReference type="ARBA" id="ARBA00006484"/>
    </source>
</evidence>
<dbReference type="InterPro" id="IPR002347">
    <property type="entry name" value="SDR_fam"/>
</dbReference>
<dbReference type="InterPro" id="IPR036291">
    <property type="entry name" value="NAD(P)-bd_dom_sf"/>
</dbReference>
<dbReference type="EC" id="1.1.1.47" evidence="4"/>
<proteinExistence type="inferred from homology"/>
<sequence>MVPRSPGHLVANFSCVEFINKVVLITGGSRGIGKAIAGVFAVEGAAVAIAYAAGAQDAETVAAAIRRAGRRAVAIQADVSRANDVAALLEKILQPWGRLDVLVNNAGTNVRTPPDQLTLREWDEVLGVNLTGAFLCSQAATPALRAAAGSIVNITSIRALIGGSSLPYASSKGGLMAFTKTLAATLAPEVRVNAVAPGYTDTPMLAHLTLEERTRIAARIPLGRFAEPEEIAKTVLFLASKRASYMTGQTLVADGGLTMW</sequence>
<protein>
    <submittedName>
        <fullName evidence="4">Glucose 1-dehydrogenase</fullName>
        <ecNumber evidence="4">1.1.1.47</ecNumber>
    </submittedName>
</protein>
<feature type="domain" description="Ketoreductase" evidence="3">
    <location>
        <begin position="21"/>
        <end position="199"/>
    </location>
</feature>
<dbReference type="FunFam" id="3.40.50.720:FF:000084">
    <property type="entry name" value="Short-chain dehydrogenase reductase"/>
    <property type="match status" value="1"/>
</dbReference>
<evidence type="ECO:0000256" key="2">
    <source>
        <dbReference type="ARBA" id="ARBA00023002"/>
    </source>
</evidence>
<keyword evidence="2 4" id="KW-0560">Oxidoreductase</keyword>
<dbReference type="Pfam" id="PF13561">
    <property type="entry name" value="adh_short_C2"/>
    <property type="match status" value="1"/>
</dbReference>
<evidence type="ECO:0000259" key="3">
    <source>
        <dbReference type="SMART" id="SM00822"/>
    </source>
</evidence>
<dbReference type="PANTHER" id="PTHR43639">
    <property type="entry name" value="OXIDOREDUCTASE, SHORT-CHAIN DEHYDROGENASE/REDUCTASE FAMILY (AFU_ORTHOLOGUE AFUA_5G02870)"/>
    <property type="match status" value="1"/>
</dbReference>
<dbReference type="GO" id="GO:0047936">
    <property type="term" value="F:glucose 1-dehydrogenase [NAD(P)+] activity"/>
    <property type="evidence" value="ECO:0007669"/>
    <property type="project" value="UniProtKB-EC"/>
</dbReference>
<dbReference type="Gene3D" id="3.40.50.720">
    <property type="entry name" value="NAD(P)-binding Rossmann-like Domain"/>
    <property type="match status" value="1"/>
</dbReference>
<dbReference type="Proteomes" id="UP000319353">
    <property type="component" value="Unassembled WGS sequence"/>
</dbReference>
<dbReference type="InterPro" id="IPR057326">
    <property type="entry name" value="KR_dom"/>
</dbReference>
<dbReference type="SUPFAM" id="SSF51735">
    <property type="entry name" value="NAD(P)-binding Rossmann-fold domains"/>
    <property type="match status" value="1"/>
</dbReference>
<comment type="similarity">
    <text evidence="1">Belongs to the short-chain dehydrogenases/reductases (SDR) family.</text>
</comment>
<organism evidence="4 5">
    <name type="scientific">Candidatus Segetimicrobium genomatis</name>
    <dbReference type="NCBI Taxonomy" id="2569760"/>
    <lineage>
        <taxon>Bacteria</taxon>
        <taxon>Bacillati</taxon>
        <taxon>Candidatus Sysuimicrobiota</taxon>
        <taxon>Candidatus Sysuimicrobiia</taxon>
        <taxon>Candidatus Sysuimicrobiales</taxon>
        <taxon>Candidatus Segetimicrobiaceae</taxon>
        <taxon>Candidatus Segetimicrobium</taxon>
    </lineage>
</organism>
<dbReference type="PRINTS" id="PR00080">
    <property type="entry name" value="SDRFAMILY"/>
</dbReference>
<reference evidence="4 5" key="1">
    <citation type="journal article" date="2019" name="Nat. Microbiol.">
        <title>Mediterranean grassland soil C-N compound turnover is dependent on rainfall and depth, and is mediated by genomically divergent microorganisms.</title>
        <authorList>
            <person name="Diamond S."/>
            <person name="Andeer P.F."/>
            <person name="Li Z."/>
            <person name="Crits-Christoph A."/>
            <person name="Burstein D."/>
            <person name="Anantharaman K."/>
            <person name="Lane K.R."/>
            <person name="Thomas B.C."/>
            <person name="Pan C."/>
            <person name="Northen T.R."/>
            <person name="Banfield J.F."/>
        </authorList>
    </citation>
    <scope>NUCLEOTIDE SEQUENCE [LARGE SCALE GENOMIC DNA]</scope>
    <source>
        <strain evidence="4">NP_4</strain>
    </source>
</reference>
<dbReference type="EMBL" id="VBAL01000112">
    <property type="protein sequence ID" value="TMJ00696.1"/>
    <property type="molecule type" value="Genomic_DNA"/>
</dbReference>
<evidence type="ECO:0000313" key="5">
    <source>
        <dbReference type="Proteomes" id="UP000319353"/>
    </source>
</evidence>